<feature type="compositionally biased region" description="Polar residues" evidence="1">
    <location>
        <begin position="469"/>
        <end position="479"/>
    </location>
</feature>
<dbReference type="AlphaFoldDB" id="A0A409W8P9"/>
<dbReference type="InterPro" id="IPR045341">
    <property type="entry name" value="DUF6532"/>
</dbReference>
<dbReference type="InParanoid" id="A0A409W8P9"/>
<feature type="compositionally biased region" description="Low complexity" evidence="1">
    <location>
        <begin position="28"/>
        <end position="42"/>
    </location>
</feature>
<accession>A0A409W8P9</accession>
<dbReference type="Proteomes" id="UP000284706">
    <property type="component" value="Unassembled WGS sequence"/>
</dbReference>
<dbReference type="EMBL" id="NHYE01005306">
    <property type="protein sequence ID" value="PPQ74878.1"/>
    <property type="molecule type" value="Genomic_DNA"/>
</dbReference>
<feature type="compositionally biased region" description="Low complexity" evidence="1">
    <location>
        <begin position="59"/>
        <end position="72"/>
    </location>
</feature>
<evidence type="ECO:0000313" key="4">
    <source>
        <dbReference type="Proteomes" id="UP000284706"/>
    </source>
</evidence>
<sequence length="644" mass="70654">MSSQPQRGNPRATSNAGIDLLGRQRAYLSPPKQSKPKLPLSSFRTAPYVPGHRSRSPSVVATEVTATDTTETSQLPSEAGDFSDLASRRRRVQNQQIQDSDKRNVKAYQDQPDVQVILNHCLSDFLAQNFPHGRFFFHQESKDLVLYYSTAEKAFERSRDAVVRAMRVPGSKLKPHQGATIEEIANLKVTSNMIRIICASIGQFRSNNFRNMASFLLPMLGLELSEEEKERASQGEFNKEDLIRQRAQHYEDSLQSYIPFDVPDASHSGPPPDAERGLWFHEACIEVIKRAFFGRSGPKTVDDTGEKTRSSKIGVVHPEAFGFLNGSLNDEERLLPLHSIAYGHFVPALFSRQYSTGELKSKNLDAKADESLYDSIYSVLRADDARHGPNYQSSVRYMRAHLFRTVYQNALKKEMKVVNARKRTTKAEKSTDQSTGPSSNLTPSGPPSGSPLTHESTPSASVPLPDNLPATSYHPSPTQGYPPVPSYSSASSSTPISSSFTQGYHAGFGGAYAVVPNYPGMASASDNSFYSGYGGISTTPSHSSFPSSSDAIGGLASNAPFTPTGAFGLPSSQFPGPSQRELSWPEMYNVIFGPTLLREDQLLASSVVNPGDIIIDDLDWEILLREDTEAVGGTGTTFDQSHFY</sequence>
<feature type="compositionally biased region" description="Low complexity" evidence="1">
    <location>
        <begin position="434"/>
        <end position="443"/>
    </location>
</feature>
<feature type="region of interest" description="Disordered" evidence="1">
    <location>
        <begin position="417"/>
        <end position="492"/>
    </location>
</feature>
<organism evidence="3 4">
    <name type="scientific">Gymnopilus dilepis</name>
    <dbReference type="NCBI Taxonomy" id="231916"/>
    <lineage>
        <taxon>Eukaryota</taxon>
        <taxon>Fungi</taxon>
        <taxon>Dikarya</taxon>
        <taxon>Basidiomycota</taxon>
        <taxon>Agaricomycotina</taxon>
        <taxon>Agaricomycetes</taxon>
        <taxon>Agaricomycetidae</taxon>
        <taxon>Agaricales</taxon>
        <taxon>Agaricineae</taxon>
        <taxon>Hymenogastraceae</taxon>
        <taxon>Gymnopilus</taxon>
    </lineage>
</organism>
<keyword evidence="4" id="KW-1185">Reference proteome</keyword>
<feature type="compositionally biased region" description="Polar residues" evidence="1">
    <location>
        <begin position="1"/>
        <end position="16"/>
    </location>
</feature>
<reference evidence="3 4" key="1">
    <citation type="journal article" date="2018" name="Evol. Lett.">
        <title>Horizontal gene cluster transfer increased hallucinogenic mushroom diversity.</title>
        <authorList>
            <person name="Reynolds H.T."/>
            <person name="Vijayakumar V."/>
            <person name="Gluck-Thaler E."/>
            <person name="Korotkin H.B."/>
            <person name="Matheny P.B."/>
            <person name="Slot J.C."/>
        </authorList>
    </citation>
    <scope>NUCLEOTIDE SEQUENCE [LARGE SCALE GENOMIC DNA]</scope>
    <source>
        <strain evidence="3 4">SRW20</strain>
    </source>
</reference>
<protein>
    <recommendedName>
        <fullName evidence="2">DUF6532 domain-containing protein</fullName>
    </recommendedName>
</protein>
<evidence type="ECO:0000259" key="2">
    <source>
        <dbReference type="Pfam" id="PF20149"/>
    </source>
</evidence>
<gene>
    <name evidence="3" type="ORF">CVT26_011474</name>
</gene>
<comment type="caution">
    <text evidence="3">The sequence shown here is derived from an EMBL/GenBank/DDBJ whole genome shotgun (WGS) entry which is preliminary data.</text>
</comment>
<feature type="region of interest" description="Disordered" evidence="1">
    <location>
        <begin position="1"/>
        <end position="82"/>
    </location>
</feature>
<evidence type="ECO:0000313" key="3">
    <source>
        <dbReference type="EMBL" id="PPQ74878.1"/>
    </source>
</evidence>
<name>A0A409W8P9_9AGAR</name>
<proteinExistence type="predicted"/>
<feature type="domain" description="DUF6532" evidence="2">
    <location>
        <begin position="180"/>
        <end position="381"/>
    </location>
</feature>
<dbReference type="Pfam" id="PF20149">
    <property type="entry name" value="DUF6532"/>
    <property type="match status" value="1"/>
</dbReference>
<evidence type="ECO:0000256" key="1">
    <source>
        <dbReference type="SAM" id="MobiDB-lite"/>
    </source>
</evidence>